<accession>A0AAN6YGF5</accession>
<dbReference type="EMBL" id="MU858058">
    <property type="protein sequence ID" value="KAK4217591.1"/>
    <property type="molecule type" value="Genomic_DNA"/>
</dbReference>
<name>A0AAN6YGF5_9PEZI</name>
<dbReference type="Proteomes" id="UP001301769">
    <property type="component" value="Unassembled WGS sequence"/>
</dbReference>
<sequence length="183" mass="17897">VAGAGAGAVAGAGAGRGAGGGAGAGGAGAGGAGAGAGGGTGAGGGAGAEGAGAGAGAGAETGTGTGAWVAAAAAAARRCGRRRCSGLQHRCGSRGRYPHRGLYRYKFSIFASSTRSSRIGIYIFGHRRPRGAAVLPLLGTENFECRGQHVVGVRDGLRSRDAVGVIERRWRSDRESFSVQWTL</sequence>
<reference evidence="1" key="1">
    <citation type="journal article" date="2023" name="Mol. Phylogenet. Evol.">
        <title>Genome-scale phylogeny and comparative genomics of the fungal order Sordariales.</title>
        <authorList>
            <person name="Hensen N."/>
            <person name="Bonometti L."/>
            <person name="Westerberg I."/>
            <person name="Brannstrom I.O."/>
            <person name="Guillou S."/>
            <person name="Cros-Aarteil S."/>
            <person name="Calhoun S."/>
            <person name="Haridas S."/>
            <person name="Kuo A."/>
            <person name="Mondo S."/>
            <person name="Pangilinan J."/>
            <person name="Riley R."/>
            <person name="LaButti K."/>
            <person name="Andreopoulos B."/>
            <person name="Lipzen A."/>
            <person name="Chen C."/>
            <person name="Yan M."/>
            <person name="Daum C."/>
            <person name="Ng V."/>
            <person name="Clum A."/>
            <person name="Steindorff A."/>
            <person name="Ohm R.A."/>
            <person name="Martin F."/>
            <person name="Silar P."/>
            <person name="Natvig D.O."/>
            <person name="Lalanne C."/>
            <person name="Gautier V."/>
            <person name="Ament-Velasquez S.L."/>
            <person name="Kruys A."/>
            <person name="Hutchinson M.I."/>
            <person name="Powell A.J."/>
            <person name="Barry K."/>
            <person name="Miller A.N."/>
            <person name="Grigoriev I.V."/>
            <person name="Debuchy R."/>
            <person name="Gladieux P."/>
            <person name="Hiltunen Thoren M."/>
            <person name="Johannesson H."/>
        </authorList>
    </citation>
    <scope>NUCLEOTIDE SEQUENCE</scope>
    <source>
        <strain evidence="1">PSN293</strain>
    </source>
</reference>
<gene>
    <name evidence="1" type="ORF">QBC37DRAFT_479502</name>
</gene>
<organism evidence="1 2">
    <name type="scientific">Rhypophila decipiens</name>
    <dbReference type="NCBI Taxonomy" id="261697"/>
    <lineage>
        <taxon>Eukaryota</taxon>
        <taxon>Fungi</taxon>
        <taxon>Dikarya</taxon>
        <taxon>Ascomycota</taxon>
        <taxon>Pezizomycotina</taxon>
        <taxon>Sordariomycetes</taxon>
        <taxon>Sordariomycetidae</taxon>
        <taxon>Sordariales</taxon>
        <taxon>Naviculisporaceae</taxon>
        <taxon>Rhypophila</taxon>
    </lineage>
</organism>
<evidence type="ECO:0000313" key="1">
    <source>
        <dbReference type="EMBL" id="KAK4217591.1"/>
    </source>
</evidence>
<proteinExistence type="predicted"/>
<reference evidence="1" key="2">
    <citation type="submission" date="2023-05" db="EMBL/GenBank/DDBJ databases">
        <authorList>
            <consortium name="Lawrence Berkeley National Laboratory"/>
            <person name="Steindorff A."/>
            <person name="Hensen N."/>
            <person name="Bonometti L."/>
            <person name="Westerberg I."/>
            <person name="Brannstrom I.O."/>
            <person name="Guillou S."/>
            <person name="Cros-Aarteil S."/>
            <person name="Calhoun S."/>
            <person name="Haridas S."/>
            <person name="Kuo A."/>
            <person name="Mondo S."/>
            <person name="Pangilinan J."/>
            <person name="Riley R."/>
            <person name="Labutti K."/>
            <person name="Andreopoulos B."/>
            <person name="Lipzen A."/>
            <person name="Chen C."/>
            <person name="Yanf M."/>
            <person name="Daum C."/>
            <person name="Ng V."/>
            <person name="Clum A."/>
            <person name="Ohm R."/>
            <person name="Martin F."/>
            <person name="Silar P."/>
            <person name="Natvig D."/>
            <person name="Lalanne C."/>
            <person name="Gautier V."/>
            <person name="Ament-Velasquez S.L."/>
            <person name="Kruys A."/>
            <person name="Hutchinson M.I."/>
            <person name="Powell A.J."/>
            <person name="Barry K."/>
            <person name="Miller A.N."/>
            <person name="Grigoriev I.V."/>
            <person name="Debuchy R."/>
            <person name="Gladieux P."/>
            <person name="Thoren M.H."/>
            <person name="Johannesson H."/>
        </authorList>
    </citation>
    <scope>NUCLEOTIDE SEQUENCE</scope>
    <source>
        <strain evidence="1">PSN293</strain>
    </source>
</reference>
<comment type="caution">
    <text evidence="1">The sequence shown here is derived from an EMBL/GenBank/DDBJ whole genome shotgun (WGS) entry which is preliminary data.</text>
</comment>
<evidence type="ECO:0000313" key="2">
    <source>
        <dbReference type="Proteomes" id="UP001301769"/>
    </source>
</evidence>
<protein>
    <submittedName>
        <fullName evidence="1">Uncharacterized protein</fullName>
    </submittedName>
</protein>
<keyword evidence="2" id="KW-1185">Reference proteome</keyword>
<dbReference type="AlphaFoldDB" id="A0AAN6YGF5"/>
<feature type="non-terminal residue" evidence="1">
    <location>
        <position position="1"/>
    </location>
</feature>